<dbReference type="InterPro" id="IPR011118">
    <property type="entry name" value="Tannase/feruloyl_esterase"/>
</dbReference>
<evidence type="ECO:0000256" key="14">
    <source>
        <dbReference type="ARBA" id="ARBA00022975"/>
    </source>
</evidence>
<evidence type="ECO:0000256" key="10">
    <source>
        <dbReference type="ARBA" id="ARBA00022801"/>
    </source>
</evidence>
<keyword evidence="15" id="KW-1015">Disulfide bond</keyword>
<dbReference type="PANTHER" id="PTHR11550:SF0">
    <property type="entry name" value="CTP SYNTHASE-RELATED"/>
    <property type="match status" value="1"/>
</dbReference>
<evidence type="ECO:0000256" key="18">
    <source>
        <dbReference type="ARBA" id="ARBA00070745"/>
    </source>
</evidence>
<accession>A0AAN6RQ33</accession>
<dbReference type="NCBIfam" id="NF003792">
    <property type="entry name" value="PRK05380.1"/>
    <property type="match status" value="1"/>
</dbReference>
<dbReference type="Pfam" id="PF06418">
    <property type="entry name" value="CTP_synth_N"/>
    <property type="match status" value="1"/>
</dbReference>
<evidence type="ECO:0000256" key="3">
    <source>
        <dbReference type="ARBA" id="ARBA00007533"/>
    </source>
</evidence>
<feature type="chain" id="PRO_5043053055" description="CTP synthase" evidence="20">
    <location>
        <begin position="27"/>
        <end position="1127"/>
    </location>
</feature>
<dbReference type="Gene3D" id="3.40.50.880">
    <property type="match status" value="1"/>
</dbReference>
<keyword evidence="24" id="KW-1185">Reference proteome</keyword>
<keyword evidence="14 19" id="KW-0665">Pyrimidine biosynthesis</keyword>
<evidence type="ECO:0000256" key="15">
    <source>
        <dbReference type="ARBA" id="ARBA00023157"/>
    </source>
</evidence>
<keyword evidence="6 19" id="KW-0436">Ligase</keyword>
<dbReference type="FunFam" id="3.40.50.300:FF:000207">
    <property type="entry name" value="CTP synthase"/>
    <property type="match status" value="1"/>
</dbReference>
<dbReference type="EC" id="6.3.4.2" evidence="4 19"/>
<dbReference type="InterPro" id="IPR029062">
    <property type="entry name" value="Class_I_gatase-like"/>
</dbReference>
<evidence type="ECO:0000256" key="11">
    <source>
        <dbReference type="ARBA" id="ARBA00022837"/>
    </source>
</evidence>
<dbReference type="EMBL" id="MU855901">
    <property type="protein sequence ID" value="KAK3898654.1"/>
    <property type="molecule type" value="Genomic_DNA"/>
</dbReference>
<evidence type="ECO:0000256" key="13">
    <source>
        <dbReference type="ARBA" id="ARBA00022962"/>
    </source>
</evidence>
<dbReference type="GO" id="GO:0044210">
    <property type="term" value="P:'de novo' CTP biosynthetic process"/>
    <property type="evidence" value="ECO:0007669"/>
    <property type="project" value="UniProtKB-UniRule"/>
</dbReference>
<evidence type="ECO:0000256" key="19">
    <source>
        <dbReference type="RuleBase" id="RU810713"/>
    </source>
</evidence>
<evidence type="ECO:0000256" key="2">
    <source>
        <dbReference type="ARBA" id="ARBA00006249"/>
    </source>
</evidence>
<evidence type="ECO:0000256" key="7">
    <source>
        <dbReference type="ARBA" id="ARBA00022723"/>
    </source>
</evidence>
<keyword evidence="12 19" id="KW-0067">ATP-binding</keyword>
<feature type="signal peptide" evidence="20">
    <location>
        <begin position="1"/>
        <end position="26"/>
    </location>
</feature>
<keyword evidence="7" id="KW-0479">Metal-binding</keyword>
<evidence type="ECO:0000313" key="24">
    <source>
        <dbReference type="Proteomes" id="UP001303889"/>
    </source>
</evidence>
<dbReference type="InterPro" id="IPR017926">
    <property type="entry name" value="GATASE"/>
</dbReference>
<dbReference type="GO" id="GO:0030600">
    <property type="term" value="F:feruloyl esterase activity"/>
    <property type="evidence" value="ECO:0007669"/>
    <property type="project" value="UniProtKB-ARBA"/>
</dbReference>
<dbReference type="Gene3D" id="3.40.50.1820">
    <property type="entry name" value="alpha/beta hydrolase"/>
    <property type="match status" value="1"/>
</dbReference>
<dbReference type="InterPro" id="IPR017456">
    <property type="entry name" value="CTP_synthase_N"/>
</dbReference>
<reference evidence="23" key="2">
    <citation type="submission" date="2023-05" db="EMBL/GenBank/DDBJ databases">
        <authorList>
            <consortium name="Lawrence Berkeley National Laboratory"/>
            <person name="Steindorff A."/>
            <person name="Hensen N."/>
            <person name="Bonometti L."/>
            <person name="Westerberg I."/>
            <person name="Brannstrom I.O."/>
            <person name="Guillou S."/>
            <person name="Cros-Aarteil S."/>
            <person name="Calhoun S."/>
            <person name="Haridas S."/>
            <person name="Kuo A."/>
            <person name="Mondo S."/>
            <person name="Pangilinan J."/>
            <person name="Riley R."/>
            <person name="Labutti K."/>
            <person name="Andreopoulos B."/>
            <person name="Lipzen A."/>
            <person name="Chen C."/>
            <person name="Yanf M."/>
            <person name="Daum C."/>
            <person name="Ng V."/>
            <person name="Clum A."/>
            <person name="Ohm R."/>
            <person name="Martin F."/>
            <person name="Silar P."/>
            <person name="Natvig D."/>
            <person name="Lalanne C."/>
            <person name="Gautier V."/>
            <person name="Ament-Velasquez S.L."/>
            <person name="Kruys A."/>
            <person name="Hutchinson M.I."/>
            <person name="Powell A.J."/>
            <person name="Barry K."/>
            <person name="Miller A.N."/>
            <person name="Grigoriev I.V."/>
            <person name="Debuchy R."/>
            <person name="Gladieux P."/>
            <person name="Thoren M.H."/>
            <person name="Johannesson H."/>
        </authorList>
    </citation>
    <scope>NUCLEOTIDE SEQUENCE</scope>
    <source>
        <strain evidence="23">CBS 103.79</strain>
    </source>
</reference>
<comment type="catalytic activity">
    <reaction evidence="16 19">
        <text>UTP + L-glutamine + ATP + H2O = CTP + L-glutamate + ADP + phosphate + 2 H(+)</text>
        <dbReference type="Rhea" id="RHEA:26426"/>
        <dbReference type="ChEBI" id="CHEBI:15377"/>
        <dbReference type="ChEBI" id="CHEBI:15378"/>
        <dbReference type="ChEBI" id="CHEBI:29985"/>
        <dbReference type="ChEBI" id="CHEBI:30616"/>
        <dbReference type="ChEBI" id="CHEBI:37563"/>
        <dbReference type="ChEBI" id="CHEBI:43474"/>
        <dbReference type="ChEBI" id="CHEBI:46398"/>
        <dbReference type="ChEBI" id="CHEBI:58359"/>
        <dbReference type="ChEBI" id="CHEBI:456216"/>
        <dbReference type="EC" id="6.3.4.2"/>
    </reaction>
</comment>
<evidence type="ECO:0000256" key="6">
    <source>
        <dbReference type="ARBA" id="ARBA00022598"/>
    </source>
</evidence>
<dbReference type="InterPro" id="IPR004468">
    <property type="entry name" value="CTP_synthase"/>
</dbReference>
<evidence type="ECO:0000256" key="1">
    <source>
        <dbReference type="ARBA" id="ARBA00005171"/>
    </source>
</evidence>
<dbReference type="GO" id="GO:0003883">
    <property type="term" value="F:CTP synthase activity"/>
    <property type="evidence" value="ECO:0007669"/>
    <property type="project" value="UniProtKB-UniRule"/>
</dbReference>
<evidence type="ECO:0000256" key="20">
    <source>
        <dbReference type="SAM" id="SignalP"/>
    </source>
</evidence>
<comment type="pathway">
    <text evidence="1 19">Pyrimidine metabolism; CTP biosynthesis via de novo pathway; CTP from UDP: step 2/2.</text>
</comment>
<keyword evidence="10" id="KW-0378">Hydrolase</keyword>
<reference evidence="23" key="1">
    <citation type="journal article" date="2023" name="Mol. Phylogenet. Evol.">
        <title>Genome-scale phylogeny and comparative genomics of the fungal order Sordariales.</title>
        <authorList>
            <person name="Hensen N."/>
            <person name="Bonometti L."/>
            <person name="Westerberg I."/>
            <person name="Brannstrom I.O."/>
            <person name="Guillou S."/>
            <person name="Cros-Aarteil S."/>
            <person name="Calhoun S."/>
            <person name="Haridas S."/>
            <person name="Kuo A."/>
            <person name="Mondo S."/>
            <person name="Pangilinan J."/>
            <person name="Riley R."/>
            <person name="LaButti K."/>
            <person name="Andreopoulos B."/>
            <person name="Lipzen A."/>
            <person name="Chen C."/>
            <person name="Yan M."/>
            <person name="Daum C."/>
            <person name="Ng V."/>
            <person name="Clum A."/>
            <person name="Steindorff A."/>
            <person name="Ohm R.A."/>
            <person name="Martin F."/>
            <person name="Silar P."/>
            <person name="Natvig D.O."/>
            <person name="Lalanne C."/>
            <person name="Gautier V."/>
            <person name="Ament-Velasquez S.L."/>
            <person name="Kruys A."/>
            <person name="Hutchinson M.I."/>
            <person name="Powell A.J."/>
            <person name="Barry K."/>
            <person name="Miller A.N."/>
            <person name="Grigoriev I.V."/>
            <person name="Debuchy R."/>
            <person name="Gladieux P."/>
            <person name="Hiltunen Thoren M."/>
            <person name="Johannesson H."/>
        </authorList>
    </citation>
    <scope>NUCLEOTIDE SEQUENCE</scope>
    <source>
        <strain evidence="23">CBS 103.79</strain>
    </source>
</reference>
<dbReference type="Gene3D" id="3.40.50.300">
    <property type="entry name" value="P-loop containing nucleotide triphosphate hydrolases"/>
    <property type="match status" value="1"/>
</dbReference>
<dbReference type="SUPFAM" id="SSF52317">
    <property type="entry name" value="Class I glutamine amidotransferase-like"/>
    <property type="match status" value="1"/>
</dbReference>
<keyword evidence="5" id="KW-0719">Serine esterase</keyword>
<evidence type="ECO:0000256" key="8">
    <source>
        <dbReference type="ARBA" id="ARBA00022729"/>
    </source>
</evidence>
<protein>
    <recommendedName>
        <fullName evidence="18 19">CTP synthase</fullName>
        <ecNumber evidence="4 19">6.3.4.2</ecNumber>
    </recommendedName>
    <alternativeName>
        <fullName evidence="19">UTP--ammonia ligase</fullName>
    </alternativeName>
</protein>
<dbReference type="GO" id="GO:0005524">
    <property type="term" value="F:ATP binding"/>
    <property type="evidence" value="ECO:0007669"/>
    <property type="project" value="UniProtKB-KW"/>
</dbReference>
<keyword evidence="11" id="KW-0106">Calcium</keyword>
<evidence type="ECO:0000256" key="12">
    <source>
        <dbReference type="ARBA" id="ARBA00022840"/>
    </source>
</evidence>
<dbReference type="Proteomes" id="UP001303889">
    <property type="component" value="Unassembled WGS sequence"/>
</dbReference>
<dbReference type="GO" id="GO:0046872">
    <property type="term" value="F:metal ion binding"/>
    <property type="evidence" value="ECO:0007669"/>
    <property type="project" value="UniProtKB-KW"/>
</dbReference>
<comment type="similarity">
    <text evidence="2">Belongs to the tannase family.</text>
</comment>
<dbReference type="NCBIfam" id="TIGR00337">
    <property type="entry name" value="PyrG"/>
    <property type="match status" value="1"/>
</dbReference>
<gene>
    <name evidence="23" type="ORF">C8A05DRAFT_47085</name>
</gene>
<comment type="caution">
    <text evidence="23">The sequence shown here is derived from an EMBL/GenBank/DDBJ whole genome shotgun (WGS) entry which is preliminary data.</text>
</comment>
<comment type="similarity">
    <text evidence="3 19">Belongs to the CTP synthase family.</text>
</comment>
<evidence type="ECO:0000256" key="4">
    <source>
        <dbReference type="ARBA" id="ARBA00012291"/>
    </source>
</evidence>
<dbReference type="AlphaFoldDB" id="A0AAN6RQ33"/>
<dbReference type="SUPFAM" id="SSF53474">
    <property type="entry name" value="alpha/beta-Hydrolases"/>
    <property type="match status" value="1"/>
</dbReference>
<dbReference type="CDD" id="cd03113">
    <property type="entry name" value="CTPS_N"/>
    <property type="match status" value="1"/>
</dbReference>
<dbReference type="Pfam" id="PF07519">
    <property type="entry name" value="Tannase"/>
    <property type="match status" value="2"/>
</dbReference>
<evidence type="ECO:0000256" key="17">
    <source>
        <dbReference type="ARBA" id="ARBA00054275"/>
    </source>
</evidence>
<keyword evidence="9 19" id="KW-0547">Nucleotide-binding</keyword>
<name>A0AAN6RQ33_9PEZI</name>
<feature type="domain" description="Glutamine amidotransferase" evidence="21">
    <location>
        <begin position="861"/>
        <end position="1090"/>
    </location>
</feature>
<dbReference type="InterPro" id="IPR029058">
    <property type="entry name" value="AB_hydrolase_fold"/>
</dbReference>
<dbReference type="CDD" id="cd01746">
    <property type="entry name" value="GATase1_CTP_Synthase"/>
    <property type="match status" value="1"/>
</dbReference>
<dbReference type="Pfam" id="PF00117">
    <property type="entry name" value="GATase"/>
    <property type="match status" value="1"/>
</dbReference>
<dbReference type="InterPro" id="IPR033828">
    <property type="entry name" value="GATase1_CTP_Synthase"/>
</dbReference>
<proteinExistence type="inferred from homology"/>
<keyword evidence="13 19" id="KW-0315">Glutamine amidotransferase</keyword>
<dbReference type="GO" id="GO:0097268">
    <property type="term" value="C:cytoophidium"/>
    <property type="evidence" value="ECO:0007669"/>
    <property type="project" value="TreeGrafter"/>
</dbReference>
<evidence type="ECO:0000313" key="23">
    <source>
        <dbReference type="EMBL" id="KAK3898654.1"/>
    </source>
</evidence>
<dbReference type="SUPFAM" id="SSF52540">
    <property type="entry name" value="P-loop containing nucleoside triphosphate hydrolases"/>
    <property type="match status" value="1"/>
</dbReference>
<evidence type="ECO:0000256" key="16">
    <source>
        <dbReference type="ARBA" id="ARBA00047781"/>
    </source>
</evidence>
<dbReference type="FunFam" id="3.40.50.880:FF:000005">
    <property type="entry name" value="CTP synthase"/>
    <property type="match status" value="1"/>
</dbReference>
<comment type="function">
    <text evidence="17 19">Catalyzes the ATP-dependent amination of UTP to CTP with either L-glutamine or ammonia as the source of nitrogen.</text>
</comment>
<evidence type="ECO:0000259" key="21">
    <source>
        <dbReference type="Pfam" id="PF00117"/>
    </source>
</evidence>
<dbReference type="InterPro" id="IPR027417">
    <property type="entry name" value="P-loop_NTPase"/>
</dbReference>
<sequence length="1127" mass="122962">MRLLTTSRPLVLLLAATLFFALSALANPPLWLGRGLARGRQRRLRCDRSSFASLLPAGATLEQVAAVREGGSYGEGAANVGYPTNPTDLPALCAVTVRVKSSATSSYRFGLFLPSEWNGRFLVVGNGGFAGGINWLDMAAGPRHGMASLSTDTGHSATATQTSWALNQPEKRTDWGWRAVHGSTVLGKQLVRAYYAGQSLTYSYYSGCSTGGRQGLKELQLYPDSFDGTLVGAPAWWTSHLNNYVAQIGIYNLPVTDPKHLAPVDVALLAAEVLRQCDGVDGVRDGIVSTPYRCPLDLTHIQCPTSTPNPSKCLTPAQLSTARNIYNTRYLAKDGSIIHPGLTTGSEAQWWILINGTSPTPYGLGYARDFLYDDPSWDWQRSFTDDIYAFADAADPGGATADDYAALGKVRARGGKVLLYHGLADGLVPTQGTELYYNRTVEALGNGVDDFMRLFLIPGMQHCWGTAVDAPWDIAGAFQAGVMGSGTYSVPGYEDAAHDALLALVDWVEGGKAVENIVATTWRNSMDPSSGVKRQRPVCAWPKTAVWDGRGNVDVAGSWRVGKGIIASSTGLLLKTLGLRVSCIKIDPYVSVDAGLMAPAEHGECFVLCSGGEVDLDLGNYERYLSVRLTSEHNITTGKVYLNVIQKERRGDYLGKTVQIVPHVTDSIKDWIKRVSIIPVDGSGVEPDVCILELGGTIGDIESMPFIEALTQLRHEVGAGNFMSIHVSYVPTVHGEQKTKPTQHAVKSIRSYGLIPDVVACRCETPLAQPTLAKLALFCQVETEQVIVVRDMPTIYQVPLLLSEQKLIPQLRSKLALDQITISPAMATQGIELWNLWKSVVSPTFQEEVKIALVGKYITCQDAYISVVKALEHSAMRIRRKLNLMWIDSEDLEPTTKGGAAQAKYHKAWHDVSTASGIIVPGGFGHRGTEGMMRASKWARENDVPFLGVCLGFQVAAIQFARDLCNLPEATSEEFDADANDHVVVYMPELDRENLGGTMRLGLRQTIFQQDTEWSRAKSLYGGAEVIEERHRHRYEINPKLVEQLEKAGLCFVGKDETGERMEIFELKDHPFFVGTQFHAEYQSQVLNPSRPYLGFVAASAGVLDEVLKQEPVQAFKAPAVVNGTAK</sequence>
<dbReference type="PROSITE" id="PS51273">
    <property type="entry name" value="GATASE_TYPE_1"/>
    <property type="match status" value="1"/>
</dbReference>
<organism evidence="23 24">
    <name type="scientific">Staphylotrichum tortipilum</name>
    <dbReference type="NCBI Taxonomy" id="2831512"/>
    <lineage>
        <taxon>Eukaryota</taxon>
        <taxon>Fungi</taxon>
        <taxon>Dikarya</taxon>
        <taxon>Ascomycota</taxon>
        <taxon>Pezizomycotina</taxon>
        <taxon>Sordariomycetes</taxon>
        <taxon>Sordariomycetidae</taxon>
        <taxon>Sordariales</taxon>
        <taxon>Chaetomiaceae</taxon>
        <taxon>Staphylotrichum</taxon>
    </lineage>
</organism>
<feature type="domain" description="CTP synthase N-terminal" evidence="22">
    <location>
        <begin position="561"/>
        <end position="817"/>
    </location>
</feature>
<evidence type="ECO:0000256" key="9">
    <source>
        <dbReference type="ARBA" id="ARBA00022741"/>
    </source>
</evidence>
<dbReference type="GO" id="GO:0019856">
    <property type="term" value="P:pyrimidine nucleobase biosynthetic process"/>
    <property type="evidence" value="ECO:0007669"/>
    <property type="project" value="TreeGrafter"/>
</dbReference>
<evidence type="ECO:0000256" key="5">
    <source>
        <dbReference type="ARBA" id="ARBA00022487"/>
    </source>
</evidence>
<dbReference type="PANTHER" id="PTHR11550">
    <property type="entry name" value="CTP SYNTHASE"/>
    <property type="match status" value="1"/>
</dbReference>
<evidence type="ECO:0000259" key="22">
    <source>
        <dbReference type="Pfam" id="PF06418"/>
    </source>
</evidence>
<dbReference type="GO" id="GO:0042802">
    <property type="term" value="F:identical protein binding"/>
    <property type="evidence" value="ECO:0007669"/>
    <property type="project" value="TreeGrafter"/>
</dbReference>
<keyword evidence="8 20" id="KW-0732">Signal</keyword>
<dbReference type="GO" id="GO:0005737">
    <property type="term" value="C:cytoplasm"/>
    <property type="evidence" value="ECO:0007669"/>
    <property type="project" value="TreeGrafter"/>
</dbReference>